<dbReference type="Pfam" id="PF00398">
    <property type="entry name" value="RrnaAD"/>
    <property type="match status" value="1"/>
</dbReference>
<feature type="region of interest" description="Disordered" evidence="5">
    <location>
        <begin position="1104"/>
        <end position="1128"/>
    </location>
</feature>
<reference evidence="6 7" key="2">
    <citation type="submission" date="2018-11" db="EMBL/GenBank/DDBJ databases">
        <authorList>
            <consortium name="Pathogen Informatics"/>
        </authorList>
    </citation>
    <scope>NUCLEOTIDE SEQUENCE [LARGE SCALE GENOMIC DNA]</scope>
</reference>
<dbReference type="Gene3D" id="2.70.160.11">
    <property type="entry name" value="Hnrnp arginine n-methyltransferase1"/>
    <property type="match status" value="3"/>
</dbReference>
<dbReference type="STRING" id="103827.A0A158RB02"/>
<keyword evidence="4" id="KW-0694">RNA-binding</keyword>
<dbReference type="InterPro" id="IPR001737">
    <property type="entry name" value="KsgA/Erm"/>
</dbReference>
<evidence type="ECO:0000256" key="1">
    <source>
        <dbReference type="ARBA" id="ARBA00022603"/>
    </source>
</evidence>
<evidence type="ECO:0000256" key="5">
    <source>
        <dbReference type="SAM" id="MobiDB-lite"/>
    </source>
</evidence>
<dbReference type="WBParaSite" id="TCLT_0000137801-mRNA-1">
    <property type="protein sequence ID" value="TCLT_0000137801-mRNA-1"/>
    <property type="gene ID" value="TCLT_0000137801"/>
</dbReference>
<keyword evidence="3" id="KW-0949">S-adenosyl-L-methionine</keyword>
<evidence type="ECO:0000313" key="8">
    <source>
        <dbReference type="WBParaSite" id="TCLT_0000137801-mRNA-1"/>
    </source>
</evidence>
<gene>
    <name evidence="6" type="ORF">TCLT_LOCUS1379</name>
</gene>
<evidence type="ECO:0000313" key="6">
    <source>
        <dbReference type="EMBL" id="VDM96788.1"/>
    </source>
</evidence>
<dbReference type="InterPro" id="IPR029063">
    <property type="entry name" value="SAM-dependent_MTases_sf"/>
</dbReference>
<dbReference type="OrthoDB" id="5980806at2759"/>
<dbReference type="Gene3D" id="3.40.50.150">
    <property type="entry name" value="Vaccinia Virus protein VP39"/>
    <property type="match status" value="1"/>
</dbReference>
<dbReference type="SUPFAM" id="SSF53335">
    <property type="entry name" value="S-adenosyl-L-methionine-dependent methyltransferases"/>
    <property type="match status" value="2"/>
</dbReference>
<dbReference type="InterPro" id="IPR025799">
    <property type="entry name" value="Arg_MeTrfase"/>
</dbReference>
<dbReference type="GO" id="GO:0003723">
    <property type="term" value="F:RNA binding"/>
    <property type="evidence" value="ECO:0007669"/>
    <property type="project" value="UniProtKB-KW"/>
</dbReference>
<dbReference type="GO" id="GO:0032259">
    <property type="term" value="P:methylation"/>
    <property type="evidence" value="ECO:0007669"/>
    <property type="project" value="UniProtKB-KW"/>
</dbReference>
<dbReference type="Proteomes" id="UP000276776">
    <property type="component" value="Unassembled WGS sequence"/>
</dbReference>
<keyword evidence="2" id="KW-0808">Transferase</keyword>
<reference evidence="8" key="1">
    <citation type="submission" date="2016-04" db="UniProtKB">
        <authorList>
            <consortium name="WormBaseParasite"/>
        </authorList>
    </citation>
    <scope>IDENTIFICATION</scope>
</reference>
<protein>
    <submittedName>
        <fullName evidence="8">TPR_REGION domain-containing protein</fullName>
    </submittedName>
</protein>
<dbReference type="EMBL" id="UYYF01000170">
    <property type="protein sequence ID" value="VDM96788.1"/>
    <property type="molecule type" value="Genomic_DNA"/>
</dbReference>
<evidence type="ECO:0000256" key="4">
    <source>
        <dbReference type="ARBA" id="ARBA00022884"/>
    </source>
</evidence>
<dbReference type="PANTHER" id="PTHR11006:SF4">
    <property type="entry name" value="PROTEIN ARGININE N-METHYLTRANSFERASE 7"/>
    <property type="match status" value="1"/>
</dbReference>
<dbReference type="GO" id="GO:0016274">
    <property type="term" value="F:protein-arginine N-methyltransferase activity"/>
    <property type="evidence" value="ECO:0007669"/>
    <property type="project" value="InterPro"/>
</dbReference>
<feature type="compositionally biased region" description="Low complexity" evidence="5">
    <location>
        <begin position="1117"/>
        <end position="1128"/>
    </location>
</feature>
<dbReference type="GO" id="GO:0042054">
    <property type="term" value="F:histone methyltransferase activity"/>
    <property type="evidence" value="ECO:0007669"/>
    <property type="project" value="TreeGrafter"/>
</dbReference>
<name>A0A158RB02_THECL</name>
<dbReference type="CDD" id="cd02440">
    <property type="entry name" value="AdoMet_MTases"/>
    <property type="match status" value="1"/>
</dbReference>
<sequence length="1516" mass="171856">MALLEARHATQLRKYDIAARWYLTLFAQLSLEEGKKYVGEFIDVLEEMASNADDYSEQLMLLLQSRIMFPNEPVVLNACVRFFFCIGRHLEAFDCAHEAVKQGEGITHVTALANLENIRTSIMDPWHWTMLNDAHRNATYAKAIQVVANARPKSCVLEIGAGTGILTAIASRYFKRNVYCCEMNQNMCDIAEKVLNQKVIRKCSMEVTIEDVGFENVDVLITETMDCGLLGEGIACFLYDAYTRILSPSSVIIPNCATVYAYVVESPTLMDEHLTVFCGRYFVSESVTASYHPCGVVENNEPYCCTSATEIRGGYIILSQTVEIFSINFHSCEELNAVVENGITELRFAPIIQDGTAHCIMAWFSCELFPGLPCIDTGPGKGSCWQQIIYPLPKPIALRKDSICTLKVRAFKDQLLCALEKIVLPDDAVIDNERSLDDIVILPKNDFLLTNDSYLLHFLENSLIEVFTDQELVINDSNKIYVVDITDLSILSMTLARKFTEDNDYADILMFWPISSHGFMMETTLDHVISFRLSNSRARVIPSKVTVVGQVISCPGVVQQCKPCPSAYQGVDLSVIYDLALSFHYDIEQMPTNESNLPDFMCLLGVASEAVITADGIADGLLYWFDIESGNQLYSTKSRQSLSRCAMYLFDESRKVTKDERLSVKSSHLRGFDMRLHLFNARRATDRKQYNVAADCYIELFSELSWEESKQYVHEFVRVLDEMKPNETGFGDHVLLLFRSLLPLPEEPVILKSLSKYLAFFGQVLTSLEFSIEAVEKSEGVTHIDCMVNLEIIRSNIVKSYDWVVFNSSRRVSSYEAALENIARWRPDSKLLIAGCGLGIIPSIASRYFHQRKFSYDFYQWIGLTERIENQPAFSSFTWLAMALDIVQPLLDVVIIDVMAYGTLGEKVAVLMNPIEKRLLMPYRISVPKTMTAYACFIECPAIMQEHNATFDGHNFASECSLVCYGKCKLGPLKSTYHRAIASEIRGGYRVLSRSVEIFSINLCSLVEMTKIMLDGILEHRQALIFRNGTAHGIMAWISCDMFPGIPCISSSPRSNISQHQAIFPLPIPQRLFRGNRCTLEVKVHEEFVFCRYKDEVLPYSESESEMSPKRYSTMTNGDSDSRNSSSGSALSFNLDNDDYINQVPEQSDSECYSGMDVEENFKYDDLDVACLPTVDNIILSYEDTAKLSDIICLTTNDFLLMNDESLVHFFRSNLNELQKQEEFTTKQICALDITNICKLSLTLIQSFPEIAFLCYNHEAGKLATILTPNRFVKFPVPPDHKASLENIPAVCFLRAPRKPFFTLFENSESMDVLLFWPISSHGSLIEAALHRLYSFRLSNSQARIIPSKISVVGQVIECPDILSRSRADPKIYEAMYSTIISNLVVSSHYDIELSRLNYTALSDPSELLCLEFDKEMPKNELDLPEFICLIEMVSEMVITRSGYVDGLLYWFNVGDGNRFYSTKFRDNLCRCAIYIFHEKVNTRKNRTVVDVGDSTLWTTDLDLFEFKLHPNVYSQ</sequence>
<organism evidence="8">
    <name type="scientific">Thelazia callipaeda</name>
    <name type="common">Oriental eyeworm</name>
    <name type="synonym">Parasitic nematode</name>
    <dbReference type="NCBI Taxonomy" id="103827"/>
    <lineage>
        <taxon>Eukaryota</taxon>
        <taxon>Metazoa</taxon>
        <taxon>Ecdysozoa</taxon>
        <taxon>Nematoda</taxon>
        <taxon>Chromadorea</taxon>
        <taxon>Rhabditida</taxon>
        <taxon>Spirurina</taxon>
        <taxon>Spiruromorpha</taxon>
        <taxon>Thelazioidea</taxon>
        <taxon>Thelaziidae</taxon>
        <taxon>Thelazia</taxon>
    </lineage>
</organism>
<evidence type="ECO:0000256" key="3">
    <source>
        <dbReference type="ARBA" id="ARBA00022691"/>
    </source>
</evidence>
<accession>A0A158RB02</accession>
<proteinExistence type="predicted"/>
<dbReference type="PANTHER" id="PTHR11006">
    <property type="entry name" value="PROTEIN ARGININE N-METHYLTRANSFERASE"/>
    <property type="match status" value="1"/>
</dbReference>
<evidence type="ECO:0000313" key="7">
    <source>
        <dbReference type="Proteomes" id="UP000276776"/>
    </source>
</evidence>
<keyword evidence="1" id="KW-0489">Methyltransferase</keyword>
<keyword evidence="7" id="KW-1185">Reference proteome</keyword>
<evidence type="ECO:0000256" key="2">
    <source>
        <dbReference type="ARBA" id="ARBA00022679"/>
    </source>
</evidence>